<dbReference type="Gene3D" id="3.40.50.300">
    <property type="entry name" value="P-loop containing nucleotide triphosphate hydrolases"/>
    <property type="match status" value="1"/>
</dbReference>
<dbReference type="SUPFAM" id="SSF52540">
    <property type="entry name" value="P-loop containing nucleoside triphosphate hydrolases"/>
    <property type="match status" value="1"/>
</dbReference>
<dbReference type="EMBL" id="ML976980">
    <property type="protein sequence ID" value="KAF1961733.1"/>
    <property type="molecule type" value="Genomic_DNA"/>
</dbReference>
<dbReference type="Pfam" id="PF24883">
    <property type="entry name" value="NPHP3_N"/>
    <property type="match status" value="1"/>
</dbReference>
<dbReference type="InterPro" id="IPR002110">
    <property type="entry name" value="Ankyrin_rpt"/>
</dbReference>
<dbReference type="Pfam" id="PF01048">
    <property type="entry name" value="PNP_UDP_1"/>
    <property type="match status" value="1"/>
</dbReference>
<feature type="repeat" description="ANK" evidence="2">
    <location>
        <begin position="878"/>
        <end position="910"/>
    </location>
</feature>
<dbReference type="InterPro" id="IPR027417">
    <property type="entry name" value="P-loop_NTPase"/>
</dbReference>
<dbReference type="Pfam" id="PF23239">
    <property type="entry name" value="DUF7069"/>
    <property type="match status" value="1"/>
</dbReference>
<sequence>MSNQNDNYTVGWICAIEAEYLAAELCLDETHPRLTCRLLPNDTNIYVLGKINDHDVVIACLPSGSYGTVSAANVATNMLRSFPNVRIGLMVGIGGGAPTPDSDIRLGDIVVSCPGDGQGGVFQHDFGRKIQDQDFQKTGFVNRPPTILLNGVMKLRVDHRRKPGSLEKAIDHILEKEEEELREDLGRPDVNTDILYRSDIVHPANSKKACIEACGMDPANLAPTRLERKRPRSPVVHYGLIASGNQLMKDALYRDELAEKWKVLCFEMEAAGLMNDFPCLVVRGICDYSDSHKNKEWQGYAALAAAAYAKELLYRIPSSRVEAEEKISEVLSDIREVAEEHRDIVRKQLKMQEDEVKQRLSDKQKECLQLFRLTKSTEDATYEWYKDRVEDRVDGTCMWFLEHDHFQEWLKQESGPLLVSADPGCGKSVLAKYLIDHALPRSATICYFFFKDQDRNTVRQALCALLHQLFSQKPFLIQHAMEQFDKDGSGLINSTKSLWDILGDAVKDPQAGPVIIVLDALDECAESEFENLMRNIMSKFRGLLDAFPRIRIPGEEESETISREVNSVIQFRVERLATEKVLSDEVKNHLAGRLLEITHRTYLWVYLVFDYLETEHFKKTPKGVRSAIKTLPKSINQAYEQILNKSKEHLLVRKALSIILAAGRPLTLSEMNITVNIDETPHSICNIDLEKEDDFKSRLRSLCGLFVSVYRGKIYFLHQTAREFLLANLPSSTTISTELRWHHSITMHHAHSVLAELCVRYLNFFYSDARLLVDSTPEASHHVDSHAFLDYSAKFWVLHFREACISNDNDAIARLALGISDPDSKVYSVWSEIYWKAKYIGNPGFSTGLIVASCFGHSAVVKLLLDKGADLESKDKKYGQTPLSWAAKKGHETVVRLLLDKGANLEFKDKAYMTPLSWAADNGHEAV</sequence>
<name>A0A6A5U987_9PLEO</name>
<evidence type="ECO:0000313" key="9">
    <source>
        <dbReference type="Proteomes" id="UP000800035"/>
    </source>
</evidence>
<dbReference type="Pfam" id="PF12796">
    <property type="entry name" value="Ank_2"/>
    <property type="match status" value="1"/>
</dbReference>
<evidence type="ECO:0000259" key="4">
    <source>
        <dbReference type="Pfam" id="PF01048"/>
    </source>
</evidence>
<feature type="domain" description="Nephrocystin 3-like N-terminal" evidence="6">
    <location>
        <begin position="395"/>
        <end position="537"/>
    </location>
</feature>
<dbReference type="SMART" id="SM00248">
    <property type="entry name" value="ANK"/>
    <property type="match status" value="2"/>
</dbReference>
<evidence type="ECO:0000256" key="1">
    <source>
        <dbReference type="ARBA" id="ARBA00022737"/>
    </source>
</evidence>
<dbReference type="InterPro" id="IPR056884">
    <property type="entry name" value="NPHP3-like_N"/>
</dbReference>
<dbReference type="PANTHER" id="PTHR46082:SF11">
    <property type="entry name" value="AAA+ ATPASE DOMAIN-CONTAINING PROTEIN-RELATED"/>
    <property type="match status" value="1"/>
</dbReference>
<evidence type="ECO:0000259" key="7">
    <source>
        <dbReference type="Pfam" id="PF25521"/>
    </source>
</evidence>
<dbReference type="InterPro" id="IPR053137">
    <property type="entry name" value="NLR-like"/>
</dbReference>
<keyword evidence="1" id="KW-0677">Repeat</keyword>
<dbReference type="GO" id="GO:0003824">
    <property type="term" value="F:catalytic activity"/>
    <property type="evidence" value="ECO:0007669"/>
    <property type="project" value="InterPro"/>
</dbReference>
<reference evidence="8" key="1">
    <citation type="journal article" date="2020" name="Stud. Mycol.">
        <title>101 Dothideomycetes genomes: a test case for predicting lifestyles and emergence of pathogens.</title>
        <authorList>
            <person name="Haridas S."/>
            <person name="Albert R."/>
            <person name="Binder M."/>
            <person name="Bloem J."/>
            <person name="Labutti K."/>
            <person name="Salamov A."/>
            <person name="Andreopoulos B."/>
            <person name="Baker S."/>
            <person name="Barry K."/>
            <person name="Bills G."/>
            <person name="Bluhm B."/>
            <person name="Cannon C."/>
            <person name="Castanera R."/>
            <person name="Culley D."/>
            <person name="Daum C."/>
            <person name="Ezra D."/>
            <person name="Gonzalez J."/>
            <person name="Henrissat B."/>
            <person name="Kuo A."/>
            <person name="Liang C."/>
            <person name="Lipzen A."/>
            <person name="Lutzoni F."/>
            <person name="Magnuson J."/>
            <person name="Mondo S."/>
            <person name="Nolan M."/>
            <person name="Ohm R."/>
            <person name="Pangilinan J."/>
            <person name="Park H.-J."/>
            <person name="Ramirez L."/>
            <person name="Alfaro M."/>
            <person name="Sun H."/>
            <person name="Tritt A."/>
            <person name="Yoshinaga Y."/>
            <person name="Zwiers L.-H."/>
            <person name="Turgeon B."/>
            <person name="Goodwin S."/>
            <person name="Spatafora J."/>
            <person name="Crous P."/>
            <person name="Grigoriev I."/>
        </authorList>
    </citation>
    <scope>NUCLEOTIDE SEQUENCE</scope>
    <source>
        <strain evidence="8">CBS 675.92</strain>
    </source>
</reference>
<feature type="non-terminal residue" evidence="8">
    <location>
        <position position="927"/>
    </location>
</feature>
<dbReference type="PANTHER" id="PTHR46082">
    <property type="entry name" value="ATP/GTP-BINDING PROTEIN-RELATED"/>
    <property type="match status" value="1"/>
</dbReference>
<dbReference type="PROSITE" id="PS50297">
    <property type="entry name" value="ANK_REP_REGION"/>
    <property type="match status" value="2"/>
</dbReference>
<dbReference type="Proteomes" id="UP000800035">
    <property type="component" value="Unassembled WGS sequence"/>
</dbReference>
<evidence type="ECO:0000259" key="6">
    <source>
        <dbReference type="Pfam" id="PF24883"/>
    </source>
</evidence>
<dbReference type="Gene3D" id="3.40.50.1580">
    <property type="entry name" value="Nucleoside phosphorylase domain"/>
    <property type="match status" value="1"/>
</dbReference>
<evidence type="ECO:0000256" key="3">
    <source>
        <dbReference type="SAM" id="Coils"/>
    </source>
</evidence>
<dbReference type="InterPro" id="IPR035994">
    <property type="entry name" value="Nucleoside_phosphorylase_sf"/>
</dbReference>
<dbReference type="Gene3D" id="1.25.40.20">
    <property type="entry name" value="Ankyrin repeat-containing domain"/>
    <property type="match status" value="1"/>
</dbReference>
<dbReference type="OrthoDB" id="194358at2759"/>
<evidence type="ECO:0000256" key="2">
    <source>
        <dbReference type="PROSITE-ProRule" id="PRU00023"/>
    </source>
</evidence>
<dbReference type="InterPro" id="IPR036770">
    <property type="entry name" value="Ankyrin_rpt-contain_sf"/>
</dbReference>
<feature type="domain" description="TANC1/2-like winged helix" evidence="7">
    <location>
        <begin position="647"/>
        <end position="741"/>
    </location>
</feature>
<dbReference type="InterPro" id="IPR055497">
    <property type="entry name" value="DUF7069"/>
</dbReference>
<dbReference type="SUPFAM" id="SSF53167">
    <property type="entry name" value="Purine and uridine phosphorylases"/>
    <property type="match status" value="1"/>
</dbReference>
<dbReference type="InterPro" id="IPR000845">
    <property type="entry name" value="Nucleoside_phosphorylase_d"/>
</dbReference>
<accession>A0A6A5U987</accession>
<organism evidence="8 9">
    <name type="scientific">Byssothecium circinans</name>
    <dbReference type="NCBI Taxonomy" id="147558"/>
    <lineage>
        <taxon>Eukaryota</taxon>
        <taxon>Fungi</taxon>
        <taxon>Dikarya</taxon>
        <taxon>Ascomycota</taxon>
        <taxon>Pezizomycotina</taxon>
        <taxon>Dothideomycetes</taxon>
        <taxon>Pleosporomycetidae</taxon>
        <taxon>Pleosporales</taxon>
        <taxon>Massarineae</taxon>
        <taxon>Massarinaceae</taxon>
        <taxon>Byssothecium</taxon>
    </lineage>
</organism>
<evidence type="ECO:0000259" key="5">
    <source>
        <dbReference type="Pfam" id="PF23239"/>
    </source>
</evidence>
<evidence type="ECO:0000313" key="8">
    <source>
        <dbReference type="EMBL" id="KAF1961733.1"/>
    </source>
</evidence>
<dbReference type="GO" id="GO:0009116">
    <property type="term" value="P:nucleoside metabolic process"/>
    <property type="evidence" value="ECO:0007669"/>
    <property type="project" value="InterPro"/>
</dbReference>
<dbReference type="Pfam" id="PF25521">
    <property type="entry name" value="WHD_TANC1"/>
    <property type="match status" value="1"/>
</dbReference>
<feature type="coiled-coil region" evidence="3">
    <location>
        <begin position="320"/>
        <end position="366"/>
    </location>
</feature>
<dbReference type="AlphaFoldDB" id="A0A6A5U987"/>
<keyword evidence="9" id="KW-1185">Reference proteome</keyword>
<keyword evidence="2" id="KW-0040">ANK repeat</keyword>
<proteinExistence type="predicted"/>
<dbReference type="InterPro" id="IPR058056">
    <property type="entry name" value="WH_TANC1/2"/>
</dbReference>
<feature type="domain" description="DUF7069" evidence="5">
    <location>
        <begin position="561"/>
        <end position="630"/>
    </location>
</feature>
<protein>
    <submittedName>
        <fullName evidence="8">Purine and uridine phosphorylase</fullName>
    </submittedName>
</protein>
<dbReference type="SUPFAM" id="SSF48403">
    <property type="entry name" value="Ankyrin repeat"/>
    <property type="match status" value="1"/>
</dbReference>
<feature type="domain" description="Nucleoside phosphorylase" evidence="4">
    <location>
        <begin position="42"/>
        <end position="297"/>
    </location>
</feature>
<gene>
    <name evidence="8" type="ORF">CC80DRAFT_589242</name>
</gene>
<feature type="repeat" description="ANK" evidence="2">
    <location>
        <begin position="844"/>
        <end position="876"/>
    </location>
</feature>
<keyword evidence="3" id="KW-0175">Coiled coil</keyword>
<dbReference type="PROSITE" id="PS50088">
    <property type="entry name" value="ANK_REPEAT"/>
    <property type="match status" value="2"/>
</dbReference>